<comment type="caution">
    <text evidence="2">The sequence shown here is derived from an EMBL/GenBank/DDBJ whole genome shotgun (WGS) entry which is preliminary data.</text>
</comment>
<feature type="binding site" evidence="1">
    <location>
        <position position="195"/>
    </location>
    <ligand>
        <name>a divalent metal cation</name>
        <dbReference type="ChEBI" id="CHEBI:60240"/>
        <label>2</label>
    </ligand>
</feature>
<dbReference type="GO" id="GO:0046872">
    <property type="term" value="F:metal ion binding"/>
    <property type="evidence" value="ECO:0007669"/>
    <property type="project" value="UniProtKB-KW"/>
</dbReference>
<proteinExistence type="predicted"/>
<dbReference type="AlphaFoldDB" id="A0A1G1X5Z8"/>
<dbReference type="InterPro" id="IPR001130">
    <property type="entry name" value="TatD-like"/>
</dbReference>
<gene>
    <name evidence="2" type="ORF">A3E36_01755</name>
</gene>
<feature type="binding site" evidence="1">
    <location>
        <position position="30"/>
    </location>
    <ligand>
        <name>a divalent metal cation</name>
        <dbReference type="ChEBI" id="CHEBI:60240"/>
        <label>1</label>
    </ligand>
</feature>
<evidence type="ECO:0000313" key="3">
    <source>
        <dbReference type="Proteomes" id="UP000177941"/>
    </source>
</evidence>
<dbReference type="Pfam" id="PF01026">
    <property type="entry name" value="TatD_DNase"/>
    <property type="match status" value="1"/>
</dbReference>
<feature type="binding site" evidence="1">
    <location>
        <position position="28"/>
    </location>
    <ligand>
        <name>a divalent metal cation</name>
        <dbReference type="ChEBI" id="CHEBI:60240"/>
        <label>1</label>
    </ligand>
</feature>
<reference evidence="2 3" key="1">
    <citation type="journal article" date="2016" name="Nat. Commun.">
        <title>Thousands of microbial genomes shed light on interconnected biogeochemical processes in an aquifer system.</title>
        <authorList>
            <person name="Anantharaman K."/>
            <person name="Brown C.T."/>
            <person name="Hug L.A."/>
            <person name="Sharon I."/>
            <person name="Castelle C.J."/>
            <person name="Probst A.J."/>
            <person name="Thomas B.C."/>
            <person name="Singh A."/>
            <person name="Wilkins M.J."/>
            <person name="Karaoz U."/>
            <person name="Brodie E.L."/>
            <person name="Williams K.H."/>
            <person name="Hubbard S.S."/>
            <person name="Banfield J.F."/>
        </authorList>
    </citation>
    <scope>NUCLEOTIDE SEQUENCE [LARGE SCALE GENOMIC DNA]</scope>
</reference>
<name>A0A1G1X5Z8_9BACT</name>
<evidence type="ECO:0000313" key="2">
    <source>
        <dbReference type="EMBL" id="OGY35403.1"/>
    </source>
</evidence>
<keyword evidence="1" id="KW-0479">Metal-binding</keyword>
<accession>A0A1G1X5Z8</accession>
<feature type="binding site" evidence="1">
    <location>
        <position position="227"/>
    </location>
    <ligand>
        <name>a divalent metal cation</name>
        <dbReference type="ChEBI" id="CHEBI:60240"/>
        <label>2</label>
    </ligand>
</feature>
<evidence type="ECO:0000256" key="1">
    <source>
        <dbReference type="PIRSR" id="PIRSR005902-1"/>
    </source>
</evidence>
<dbReference type="GO" id="GO:0005829">
    <property type="term" value="C:cytosol"/>
    <property type="evidence" value="ECO:0007669"/>
    <property type="project" value="TreeGrafter"/>
</dbReference>
<dbReference type="SUPFAM" id="SSF51556">
    <property type="entry name" value="Metallo-dependent hydrolases"/>
    <property type="match status" value="1"/>
</dbReference>
<feature type="binding site" evidence="1">
    <location>
        <position position="128"/>
    </location>
    <ligand>
        <name>a divalent metal cation</name>
        <dbReference type="ChEBI" id="CHEBI:60240"/>
        <label>1</label>
    </ligand>
</feature>
<organism evidence="2 3">
    <name type="scientific">Candidatus Andersenbacteria bacterium RIFCSPHIGHO2_12_FULL_45_11b</name>
    <dbReference type="NCBI Taxonomy" id="1797282"/>
    <lineage>
        <taxon>Bacteria</taxon>
        <taxon>Candidatus Anderseniibacteriota</taxon>
    </lineage>
</organism>
<dbReference type="GO" id="GO:0016788">
    <property type="term" value="F:hydrolase activity, acting on ester bonds"/>
    <property type="evidence" value="ECO:0007669"/>
    <property type="project" value="InterPro"/>
</dbReference>
<dbReference type="EMBL" id="MHHS01000050">
    <property type="protein sequence ID" value="OGY35403.1"/>
    <property type="molecule type" value="Genomic_DNA"/>
</dbReference>
<dbReference type="CDD" id="cd01310">
    <property type="entry name" value="TatD_DNAse"/>
    <property type="match status" value="1"/>
</dbReference>
<dbReference type="Gene3D" id="3.20.20.140">
    <property type="entry name" value="Metal-dependent hydrolases"/>
    <property type="match status" value="1"/>
</dbReference>
<sequence length="332" mass="36963">MLIIVWKSDNILHKYTAKAYATAMFDSHAHMIDAAFDADREALIAQLFASGVTGWIEVGTSVEESKRAIALAQTDGRIFASVGVHPHELKKMQEEDWVEIKRLLEVYEVNSPRFATPHPRPVVCAIGEVGLDFSRVVIPDLIGDPSVGDPANRRAGVDSRFRGNDTVTNEIGFQGQMLRKFIELAQEKSLPVIFHVRSGVIAMDAHEELIRILKTYSDSDRPRGVIHTFSGTLAQAQQYIALGMMISFSGVVTFKNTGELPEAAKTIPIECMLVETDCPYLTPMPHRGERNDPSFLKHIIQYIADLRGASFADIERVTQENANNLFCQHSVQ</sequence>
<feature type="binding site" evidence="1">
    <location>
        <position position="277"/>
    </location>
    <ligand>
        <name>a divalent metal cation</name>
        <dbReference type="ChEBI" id="CHEBI:60240"/>
        <label>1</label>
    </ligand>
</feature>
<dbReference type="Proteomes" id="UP000177941">
    <property type="component" value="Unassembled WGS sequence"/>
</dbReference>
<dbReference type="PANTHER" id="PTHR46124:SF2">
    <property type="entry name" value="D-AMINOACYL-TRNA DEACYLASE"/>
    <property type="match status" value="1"/>
</dbReference>
<protein>
    <recommendedName>
        <fullName evidence="4">Hydrolase TatD</fullName>
    </recommendedName>
</protein>
<dbReference type="PANTHER" id="PTHR46124">
    <property type="entry name" value="D-AMINOACYL-TRNA DEACYLASE"/>
    <property type="match status" value="1"/>
</dbReference>
<dbReference type="PIRSF" id="PIRSF005902">
    <property type="entry name" value="DNase_TatD"/>
    <property type="match status" value="1"/>
</dbReference>
<dbReference type="InterPro" id="IPR032466">
    <property type="entry name" value="Metal_Hydrolase"/>
</dbReference>
<evidence type="ECO:0008006" key="4">
    <source>
        <dbReference type="Google" id="ProtNLM"/>
    </source>
</evidence>